<protein>
    <recommendedName>
        <fullName evidence="3">Right handed beta helix region</fullName>
    </recommendedName>
</protein>
<keyword evidence="2" id="KW-1185">Reference proteome</keyword>
<gene>
    <name evidence="1" type="ORF">SAMN05421819_4125</name>
</gene>
<evidence type="ECO:0008006" key="3">
    <source>
        <dbReference type="Google" id="ProtNLM"/>
    </source>
</evidence>
<proteinExistence type="predicted"/>
<evidence type="ECO:0000313" key="1">
    <source>
        <dbReference type="EMBL" id="SEG66427.1"/>
    </source>
</evidence>
<name>A0A1H6C130_9BACT</name>
<dbReference type="Proteomes" id="UP000236728">
    <property type="component" value="Unassembled WGS sequence"/>
</dbReference>
<dbReference type="SMART" id="SM00710">
    <property type="entry name" value="PbH1"/>
    <property type="match status" value="5"/>
</dbReference>
<evidence type="ECO:0000313" key="2">
    <source>
        <dbReference type="Proteomes" id="UP000236728"/>
    </source>
</evidence>
<sequence length="378" mass="39584">MITAGGTYSGTFSSDDPNVPAVSILTTAPVILENATLSSRGDLIHILSAGIHVGSNVTIRNVTGTALDPGVAGLHRGAFVRDEEVNTLSVTNCTMTGVSFGIYVAPIASAGQITLDNNMAFNMEDRPSDGNGNLVASREMKGHFIQLNEVPLTKGADIGWNQVIDTPGEASVEDIIDIAQSQGTAANPINIHDNYLEGAFSTGTSGYDYTGGGIMNEGIDPSFALTNAFVTITNNVVVHTANYGIGLAYGHDITETNNRVVSCGVDSNGVWYEGLSGIAFGIANFTSPYFYNNHISGATGGLVRPATVGGAPLGADYWAPSLSTANNNTMTGSAFDDPCWTSPTTVSNQAEIVERTKWNAKVLQAQQVLGDTHTQQVQ</sequence>
<dbReference type="SUPFAM" id="SSF51126">
    <property type="entry name" value="Pectin lyase-like"/>
    <property type="match status" value="1"/>
</dbReference>
<organism evidence="1 2">
    <name type="scientific">Bryocella elongata</name>
    <dbReference type="NCBI Taxonomy" id="863522"/>
    <lineage>
        <taxon>Bacteria</taxon>
        <taxon>Pseudomonadati</taxon>
        <taxon>Acidobacteriota</taxon>
        <taxon>Terriglobia</taxon>
        <taxon>Terriglobales</taxon>
        <taxon>Acidobacteriaceae</taxon>
        <taxon>Bryocella</taxon>
    </lineage>
</organism>
<dbReference type="InterPro" id="IPR011050">
    <property type="entry name" value="Pectin_lyase_fold/virulence"/>
</dbReference>
<dbReference type="EMBL" id="FNVA01000008">
    <property type="protein sequence ID" value="SEG66427.1"/>
    <property type="molecule type" value="Genomic_DNA"/>
</dbReference>
<dbReference type="InterPro" id="IPR006626">
    <property type="entry name" value="PbH1"/>
</dbReference>
<accession>A0A1H6C130</accession>
<reference evidence="1 2" key="1">
    <citation type="submission" date="2016-10" db="EMBL/GenBank/DDBJ databases">
        <authorList>
            <person name="de Groot N.N."/>
        </authorList>
    </citation>
    <scope>NUCLEOTIDE SEQUENCE [LARGE SCALE GENOMIC DNA]</scope>
    <source>
        <strain evidence="1 2">DSM 22489</strain>
    </source>
</reference>
<dbReference type="AlphaFoldDB" id="A0A1H6C130"/>